<dbReference type="Proteomes" id="UP000475862">
    <property type="component" value="Unassembled WGS sequence"/>
</dbReference>
<feature type="chain" id="PRO_5026040485" evidence="2">
    <location>
        <begin position="16"/>
        <end position="250"/>
    </location>
</feature>
<keyword evidence="1" id="KW-0472">Membrane</keyword>
<keyword evidence="1" id="KW-1133">Transmembrane helix</keyword>
<reference evidence="3 4" key="1">
    <citation type="submission" date="2019-08" db="EMBL/GenBank/DDBJ databases">
        <title>The genome of the soybean aphid Biotype 1, its phylome, world population structure and adaptation to the North American continent.</title>
        <authorList>
            <person name="Giordano R."/>
            <person name="Donthu R.K."/>
            <person name="Hernandez A.G."/>
            <person name="Wright C.L."/>
            <person name="Zimin A.V."/>
        </authorList>
    </citation>
    <scope>NUCLEOTIDE SEQUENCE [LARGE SCALE GENOMIC DNA]</scope>
    <source>
        <tissue evidence="3">Whole aphids</tissue>
    </source>
</reference>
<organism evidence="3 4">
    <name type="scientific">Aphis glycines</name>
    <name type="common">Soybean aphid</name>
    <dbReference type="NCBI Taxonomy" id="307491"/>
    <lineage>
        <taxon>Eukaryota</taxon>
        <taxon>Metazoa</taxon>
        <taxon>Ecdysozoa</taxon>
        <taxon>Arthropoda</taxon>
        <taxon>Hexapoda</taxon>
        <taxon>Insecta</taxon>
        <taxon>Pterygota</taxon>
        <taxon>Neoptera</taxon>
        <taxon>Paraneoptera</taxon>
        <taxon>Hemiptera</taxon>
        <taxon>Sternorrhyncha</taxon>
        <taxon>Aphidomorpha</taxon>
        <taxon>Aphidoidea</taxon>
        <taxon>Aphididae</taxon>
        <taxon>Aphidini</taxon>
        <taxon>Aphis</taxon>
        <taxon>Aphis</taxon>
    </lineage>
</organism>
<feature type="transmembrane region" description="Helical" evidence="1">
    <location>
        <begin position="72"/>
        <end position="100"/>
    </location>
</feature>
<evidence type="ECO:0000313" key="3">
    <source>
        <dbReference type="EMBL" id="KAE9534041.1"/>
    </source>
</evidence>
<accession>A0A6G0TLS8</accession>
<evidence type="ECO:0000256" key="2">
    <source>
        <dbReference type="SAM" id="SignalP"/>
    </source>
</evidence>
<keyword evidence="1" id="KW-0812">Transmembrane</keyword>
<dbReference type="AlphaFoldDB" id="A0A6G0TLS8"/>
<keyword evidence="2" id="KW-0732">Signal</keyword>
<proteinExistence type="predicted"/>
<evidence type="ECO:0000256" key="1">
    <source>
        <dbReference type="SAM" id="Phobius"/>
    </source>
</evidence>
<protein>
    <submittedName>
        <fullName evidence="3">Uncharacterized protein</fullName>
    </submittedName>
</protein>
<keyword evidence="4" id="KW-1185">Reference proteome</keyword>
<comment type="caution">
    <text evidence="3">The sequence shown here is derived from an EMBL/GenBank/DDBJ whole genome shotgun (WGS) entry which is preliminary data.</text>
</comment>
<name>A0A6G0TLS8_APHGL</name>
<gene>
    <name evidence="3" type="ORF">AGLY_008777</name>
</gene>
<sequence length="250" mass="29224">MVCFFCRSMIPSILFLNVEVVLNKSTTNLKDSISFAGIEKFERFFSTNFNEANKGLQNFVSKSFNDRIISSLPFLIVFNSPYCFVFIIEMSFTIIFTWFMNRLVLKIGFLHNGHCFKHISLSFWSIHFDRASDSMVCLQSSKGEDTVHHKNLYIHAHILTLVYKAHNKVLDYIFRYIFWCILNADIPIHIFPQTSLQGICKRPCLHSPHVPKQISPQFSFCKHGSRHLSSVHFFAHRFLHKCPQVKIRSH</sequence>
<evidence type="ECO:0000313" key="4">
    <source>
        <dbReference type="Proteomes" id="UP000475862"/>
    </source>
</evidence>
<feature type="signal peptide" evidence="2">
    <location>
        <begin position="1"/>
        <end position="15"/>
    </location>
</feature>
<dbReference type="EMBL" id="VYZN01000030">
    <property type="protein sequence ID" value="KAE9534041.1"/>
    <property type="molecule type" value="Genomic_DNA"/>
</dbReference>